<evidence type="ECO:0000313" key="7">
    <source>
        <dbReference type="Proteomes" id="UP000321947"/>
    </source>
</evidence>
<evidence type="ECO:0000313" key="4">
    <source>
        <dbReference type="EMBL" id="KAA0025196.1"/>
    </source>
</evidence>
<dbReference type="EMBL" id="SSTD01013307">
    <property type="protein sequence ID" value="TYK07470.1"/>
    <property type="molecule type" value="Genomic_DNA"/>
</dbReference>
<keyword evidence="1" id="KW-0646">Protease inhibitor</keyword>
<dbReference type="InterPro" id="IPR046350">
    <property type="entry name" value="Cystatin_sf"/>
</dbReference>
<dbReference type="AlphaFoldDB" id="A0A5A7SH83"/>
<evidence type="ECO:0000256" key="2">
    <source>
        <dbReference type="ARBA" id="ARBA00022704"/>
    </source>
</evidence>
<dbReference type="PANTHER" id="PTHR47364">
    <property type="entry name" value="CYSTEINE PROTEINASE INHIBITOR 5"/>
    <property type="match status" value="1"/>
</dbReference>
<comment type="caution">
    <text evidence="4">The sequence shown here is derived from an EMBL/GenBank/DDBJ whole genome shotgun (WGS) entry which is preliminary data.</text>
</comment>
<reference evidence="6 7" key="1">
    <citation type="submission" date="2019-08" db="EMBL/GenBank/DDBJ databases">
        <title>Draft genome sequences of two oriental melons (Cucumis melo L. var makuwa).</title>
        <authorList>
            <person name="Kwon S.-Y."/>
        </authorList>
    </citation>
    <scope>NUCLEOTIDE SEQUENCE [LARGE SCALE GENOMIC DNA]</scope>
    <source>
        <strain evidence="7">cv. Chang Bougi</strain>
        <strain evidence="6">cv. SW 3</strain>
        <tissue evidence="4">Leaf</tissue>
    </source>
</reference>
<accession>A0A5A7SH83</accession>
<dbReference type="GO" id="GO:0004869">
    <property type="term" value="F:cysteine-type endopeptidase inhibitor activity"/>
    <property type="evidence" value="ECO:0007669"/>
    <property type="project" value="UniProtKB-KW"/>
</dbReference>
<dbReference type="SUPFAM" id="SSF54403">
    <property type="entry name" value="Cystatin/monellin"/>
    <property type="match status" value="1"/>
</dbReference>
<dbReference type="CDD" id="cd00042">
    <property type="entry name" value="CY"/>
    <property type="match status" value="1"/>
</dbReference>
<sequence length="94" mass="10505">MCTPLPDYGPCDDSSAPYVKEIAQRAVDEHNSKEGTKYTLAAVVKCESRVVGGTNYRLVLTLNDDTTTGDFSVEVYYTPWDDHIDVIEFKPVNK</sequence>
<keyword evidence="2" id="KW-0789">Thiol protease inhibitor</keyword>
<dbReference type="SMART" id="SM00043">
    <property type="entry name" value="CY"/>
    <property type="match status" value="1"/>
</dbReference>
<organism evidence="4 6">
    <name type="scientific">Cucumis melo var. makuwa</name>
    <name type="common">Oriental melon</name>
    <dbReference type="NCBI Taxonomy" id="1194695"/>
    <lineage>
        <taxon>Eukaryota</taxon>
        <taxon>Viridiplantae</taxon>
        <taxon>Streptophyta</taxon>
        <taxon>Embryophyta</taxon>
        <taxon>Tracheophyta</taxon>
        <taxon>Spermatophyta</taxon>
        <taxon>Magnoliopsida</taxon>
        <taxon>eudicotyledons</taxon>
        <taxon>Gunneridae</taxon>
        <taxon>Pentapetalae</taxon>
        <taxon>rosids</taxon>
        <taxon>fabids</taxon>
        <taxon>Cucurbitales</taxon>
        <taxon>Cucurbitaceae</taxon>
        <taxon>Benincaseae</taxon>
        <taxon>Cucumis</taxon>
    </lineage>
</organism>
<dbReference type="Gene3D" id="3.10.450.10">
    <property type="match status" value="1"/>
</dbReference>
<evidence type="ECO:0000259" key="3">
    <source>
        <dbReference type="SMART" id="SM00043"/>
    </source>
</evidence>
<evidence type="ECO:0000313" key="6">
    <source>
        <dbReference type="Proteomes" id="UP000321393"/>
    </source>
</evidence>
<dbReference type="InterPro" id="IPR000010">
    <property type="entry name" value="Cystatin_dom"/>
</dbReference>
<dbReference type="PANTHER" id="PTHR47364:SF2">
    <property type="entry name" value="CYSTEINE PROTEINASE INHIBITOR 5"/>
    <property type="match status" value="1"/>
</dbReference>
<evidence type="ECO:0000313" key="5">
    <source>
        <dbReference type="EMBL" id="TYK07470.1"/>
    </source>
</evidence>
<protein>
    <submittedName>
        <fullName evidence="4">Cysteine proteinase inhibitor 1</fullName>
    </submittedName>
</protein>
<dbReference type="Pfam" id="PF16845">
    <property type="entry name" value="SQAPI"/>
    <property type="match status" value="1"/>
</dbReference>
<dbReference type="Proteomes" id="UP000321947">
    <property type="component" value="Unassembled WGS sequence"/>
</dbReference>
<proteinExistence type="predicted"/>
<gene>
    <name evidence="5" type="ORF">E5676_scaffold202G002010</name>
    <name evidence="4" type="ORF">E6C27_scaffold541G00420</name>
</gene>
<dbReference type="OrthoDB" id="2016588at2759"/>
<dbReference type="EMBL" id="SSTE01023315">
    <property type="protein sequence ID" value="KAA0025196.1"/>
    <property type="molecule type" value="Genomic_DNA"/>
</dbReference>
<feature type="domain" description="Cystatin" evidence="3">
    <location>
        <begin position="1"/>
        <end position="92"/>
    </location>
</feature>
<evidence type="ECO:0000256" key="1">
    <source>
        <dbReference type="ARBA" id="ARBA00022690"/>
    </source>
</evidence>
<dbReference type="Proteomes" id="UP000321393">
    <property type="component" value="Unassembled WGS sequence"/>
</dbReference>
<name>A0A5A7SH83_CUCMM</name>